<dbReference type="PANTHER" id="PTHR30469:SF11">
    <property type="entry name" value="BLL4320 PROTEIN"/>
    <property type="match status" value="1"/>
</dbReference>
<dbReference type="Pfam" id="PF25954">
    <property type="entry name" value="Beta-barrel_RND_2"/>
    <property type="match status" value="1"/>
</dbReference>
<name>A0A0W0ZM11_9GAMM</name>
<gene>
    <name evidence="3" type="ORF">Lste_0765</name>
</gene>
<evidence type="ECO:0000256" key="1">
    <source>
        <dbReference type="ARBA" id="ARBA00009477"/>
    </source>
</evidence>
<dbReference type="Proteomes" id="UP000054926">
    <property type="component" value="Unassembled WGS sequence"/>
</dbReference>
<evidence type="ECO:0000259" key="2">
    <source>
        <dbReference type="Pfam" id="PF25954"/>
    </source>
</evidence>
<dbReference type="SUPFAM" id="SSF111369">
    <property type="entry name" value="HlyD-like secretion proteins"/>
    <property type="match status" value="1"/>
</dbReference>
<dbReference type="InterPro" id="IPR006143">
    <property type="entry name" value="RND_pump_MFP"/>
</dbReference>
<keyword evidence="4" id="KW-1185">Reference proteome</keyword>
<dbReference type="Gene3D" id="2.40.30.170">
    <property type="match status" value="1"/>
</dbReference>
<dbReference type="Gene3D" id="2.40.50.100">
    <property type="match status" value="1"/>
</dbReference>
<protein>
    <submittedName>
        <fullName evidence="3">Hemolysin D</fullName>
    </submittedName>
</protein>
<evidence type="ECO:0000313" key="4">
    <source>
        <dbReference type="Proteomes" id="UP000054926"/>
    </source>
</evidence>
<dbReference type="PATRIC" id="fig|947033.5.peg.819"/>
<dbReference type="AlphaFoldDB" id="A0A0W0ZM11"/>
<accession>A0A0W0ZM11</accession>
<dbReference type="GO" id="GO:1990281">
    <property type="term" value="C:efflux pump complex"/>
    <property type="evidence" value="ECO:0007669"/>
    <property type="project" value="TreeGrafter"/>
</dbReference>
<feature type="domain" description="CusB-like beta-barrel" evidence="2">
    <location>
        <begin position="210"/>
        <end position="281"/>
    </location>
</feature>
<dbReference type="STRING" id="947033.Lste_0765"/>
<dbReference type="Gene3D" id="1.10.287.470">
    <property type="entry name" value="Helix hairpin bin"/>
    <property type="match status" value="1"/>
</dbReference>
<comment type="similarity">
    <text evidence="1">Belongs to the membrane fusion protein (MFP) (TC 8.A.1) family.</text>
</comment>
<dbReference type="NCBIfam" id="TIGR01730">
    <property type="entry name" value="RND_mfp"/>
    <property type="match status" value="1"/>
</dbReference>
<proteinExistence type="inferred from homology"/>
<evidence type="ECO:0000313" key="3">
    <source>
        <dbReference type="EMBL" id="KTD70161.1"/>
    </source>
</evidence>
<dbReference type="GO" id="GO:0015562">
    <property type="term" value="F:efflux transmembrane transporter activity"/>
    <property type="evidence" value="ECO:0007669"/>
    <property type="project" value="TreeGrafter"/>
</dbReference>
<dbReference type="PANTHER" id="PTHR30469">
    <property type="entry name" value="MULTIDRUG RESISTANCE PROTEIN MDTA"/>
    <property type="match status" value="1"/>
</dbReference>
<dbReference type="EMBL" id="LNYY01000016">
    <property type="protein sequence ID" value="KTD70161.1"/>
    <property type="molecule type" value="Genomic_DNA"/>
</dbReference>
<reference evidence="3 4" key="1">
    <citation type="submission" date="2015-11" db="EMBL/GenBank/DDBJ databases">
        <title>Genomic analysis of 38 Legionella species identifies large and diverse effector repertoires.</title>
        <authorList>
            <person name="Burstein D."/>
            <person name="Amaro F."/>
            <person name="Zusman T."/>
            <person name="Lifshitz Z."/>
            <person name="Cohen O."/>
            <person name="Gilbert J.A."/>
            <person name="Pupko T."/>
            <person name="Shuman H.A."/>
            <person name="Segal G."/>
        </authorList>
    </citation>
    <scope>NUCLEOTIDE SEQUENCE [LARGE SCALE GENOMIC DNA]</scope>
    <source>
        <strain evidence="3 4">IMVS3376</strain>
    </source>
</reference>
<comment type="caution">
    <text evidence="3">The sequence shown here is derived from an EMBL/GenBank/DDBJ whole genome shotgun (WGS) entry which is preliminary data.</text>
</comment>
<dbReference type="Gene3D" id="2.40.420.20">
    <property type="match status" value="1"/>
</dbReference>
<organism evidence="3 4">
    <name type="scientific">Legionella steelei</name>
    <dbReference type="NCBI Taxonomy" id="947033"/>
    <lineage>
        <taxon>Bacteria</taxon>
        <taxon>Pseudomonadati</taxon>
        <taxon>Pseudomonadota</taxon>
        <taxon>Gammaproteobacteria</taxon>
        <taxon>Legionellales</taxon>
        <taxon>Legionellaceae</taxon>
        <taxon>Legionella</taxon>
    </lineage>
</organism>
<dbReference type="FunFam" id="2.40.30.170:FF:000010">
    <property type="entry name" value="Efflux RND transporter periplasmic adaptor subunit"/>
    <property type="match status" value="1"/>
</dbReference>
<sequence length="383" mass="42184">MMKEIFLKKQMIIMLVAVGLLFGLIFGWKAFGNYMMQQYFLQNKSPAVTVSTMKVESSLWQPTLKAVGSMRARLGVNVTTELAGMVQTIYFTPGSIVKKGTVLVQLNADAELGQLHSLQAQVELAKITYNRDKAQYAVRAVSRQVVDTDEWNLKNLQAQVAQQAATVEKKTIRAPFDGQLGINNTNPGQYLNVADTVSTLQALDPLYADFYLPQQDLAQLELGQTVKVVTNTFPKKVFLGKITTIEPIVDSATRNVQVEATIPNPDYQLKPGMFTQVEVETGAKQSFLTLPQSAISFNPYGDIVFLVKDSGQKDKDNKPVLVVKQIFVKVGETRGDQIAILQGLHEGDIVVTSGQLKLKNGSHVLINNKIQPSNDASPKIVGR</sequence>
<dbReference type="InterPro" id="IPR058792">
    <property type="entry name" value="Beta-barrel_RND_2"/>
</dbReference>